<evidence type="ECO:0000256" key="2">
    <source>
        <dbReference type="ARBA" id="ARBA00022448"/>
    </source>
</evidence>
<dbReference type="PIRSF" id="PIRSF006470">
    <property type="entry name" value="DctB"/>
    <property type="match status" value="1"/>
</dbReference>
<dbReference type="InterPro" id="IPR004682">
    <property type="entry name" value="TRAP_DctP"/>
</dbReference>
<comment type="similarity">
    <text evidence="1">Belongs to the bacterial solute-binding protein 7 family.</text>
</comment>
<keyword evidence="3 4" id="KW-0732">Signal</keyword>
<dbReference type="PANTHER" id="PTHR33376">
    <property type="match status" value="1"/>
</dbReference>
<dbReference type="Gene3D" id="3.40.190.170">
    <property type="entry name" value="Bacterial extracellular solute-binding protein, family 7"/>
    <property type="match status" value="1"/>
</dbReference>
<evidence type="ECO:0000313" key="6">
    <source>
        <dbReference type="Proteomes" id="UP000198694"/>
    </source>
</evidence>
<gene>
    <name evidence="5" type="ORF">SAMN05216243_1679</name>
</gene>
<dbReference type="Proteomes" id="UP000198694">
    <property type="component" value="Unassembled WGS sequence"/>
</dbReference>
<dbReference type="InterPro" id="IPR018389">
    <property type="entry name" value="DctP_fam"/>
</dbReference>
<dbReference type="PROSITE" id="PS51257">
    <property type="entry name" value="PROKAR_LIPOPROTEIN"/>
    <property type="match status" value="1"/>
</dbReference>
<dbReference type="STRING" id="407036.SAMN05216243_1679"/>
<dbReference type="PANTHER" id="PTHR33376:SF7">
    <property type="entry name" value="C4-DICARBOXYLATE-BINDING PROTEIN DCTB"/>
    <property type="match status" value="1"/>
</dbReference>
<dbReference type="GO" id="GO:0030288">
    <property type="term" value="C:outer membrane-bounded periplasmic space"/>
    <property type="evidence" value="ECO:0007669"/>
    <property type="project" value="InterPro"/>
</dbReference>
<sequence>MKKRLGILFSAIVLSVMAACGGADTEDGNAAENGSVNLIAATQLDADSPFAVGFEKFKEVIESETDGDVTVEIHTDGALGGNEDELVQNLESGSVDLVVASPGFMTQAVKEVDFFALPYLFESRDHWKTVVDGEVGETLFSKIEENTSFKMLGYWSAGVRNYYGFKPIEQPEDLKGVKVRVQNSPVVQNTWKAFGAQPANVAWNEMYQALQNKVIDAAENDFTNIYQASHHELATYISETEHDFTTRLFFTADRVYDQLNDEQKQAFEKAATEATEAALKADDELAEESLKAMKEQGVEVNEVDKQPFVDLTEPIRQDAVKDLGMEDLYQKVQDLK</sequence>
<keyword evidence="5" id="KW-0675">Receptor</keyword>
<keyword evidence="6" id="KW-1185">Reference proteome</keyword>
<accession>A0A1G8YMJ5</accession>
<dbReference type="Pfam" id="PF03480">
    <property type="entry name" value="DctP"/>
    <property type="match status" value="1"/>
</dbReference>
<protein>
    <submittedName>
        <fullName evidence="5">Tripartite ATP-independent transporter solute receptor, DctP family</fullName>
    </submittedName>
</protein>
<keyword evidence="2" id="KW-0813">Transport</keyword>
<dbReference type="NCBIfam" id="TIGR00787">
    <property type="entry name" value="dctP"/>
    <property type="match status" value="1"/>
</dbReference>
<dbReference type="EMBL" id="FNFL01000002">
    <property type="protein sequence ID" value="SDK03355.1"/>
    <property type="molecule type" value="Genomic_DNA"/>
</dbReference>
<dbReference type="NCBIfam" id="NF037995">
    <property type="entry name" value="TRAP_S1"/>
    <property type="match status" value="1"/>
</dbReference>
<evidence type="ECO:0000256" key="1">
    <source>
        <dbReference type="ARBA" id="ARBA00009023"/>
    </source>
</evidence>
<feature type="chain" id="PRO_5038643541" evidence="4">
    <location>
        <begin position="19"/>
        <end position="336"/>
    </location>
</feature>
<feature type="signal peptide" evidence="4">
    <location>
        <begin position="1"/>
        <end position="18"/>
    </location>
</feature>
<name>A0A1G8YMJ5_9BACI</name>
<proteinExistence type="inferred from homology"/>
<dbReference type="SUPFAM" id="SSF53850">
    <property type="entry name" value="Periplasmic binding protein-like II"/>
    <property type="match status" value="1"/>
</dbReference>
<evidence type="ECO:0000313" key="5">
    <source>
        <dbReference type="EMBL" id="SDK03355.1"/>
    </source>
</evidence>
<dbReference type="InterPro" id="IPR038404">
    <property type="entry name" value="TRAP_DctP_sf"/>
</dbReference>
<dbReference type="GO" id="GO:0055085">
    <property type="term" value="P:transmembrane transport"/>
    <property type="evidence" value="ECO:0007669"/>
    <property type="project" value="InterPro"/>
</dbReference>
<evidence type="ECO:0000256" key="4">
    <source>
        <dbReference type="SAM" id="SignalP"/>
    </source>
</evidence>
<organism evidence="5 6">
    <name type="scientific">Sediminibacillus albus</name>
    <dbReference type="NCBI Taxonomy" id="407036"/>
    <lineage>
        <taxon>Bacteria</taxon>
        <taxon>Bacillati</taxon>
        <taxon>Bacillota</taxon>
        <taxon>Bacilli</taxon>
        <taxon>Bacillales</taxon>
        <taxon>Bacillaceae</taxon>
        <taxon>Sediminibacillus</taxon>
    </lineage>
</organism>
<dbReference type="RefSeq" id="WP_175559292.1">
    <property type="nucleotide sequence ID" value="NZ_FNFL01000002.1"/>
</dbReference>
<reference evidence="5 6" key="1">
    <citation type="submission" date="2016-10" db="EMBL/GenBank/DDBJ databases">
        <authorList>
            <person name="de Groot N.N."/>
        </authorList>
    </citation>
    <scope>NUCLEOTIDE SEQUENCE [LARGE SCALE GENOMIC DNA]</scope>
    <source>
        <strain evidence="5 6">CGMCC 1.6502</strain>
    </source>
</reference>
<evidence type="ECO:0000256" key="3">
    <source>
        <dbReference type="ARBA" id="ARBA00022729"/>
    </source>
</evidence>
<dbReference type="AlphaFoldDB" id="A0A1G8YMJ5"/>
<dbReference type="CDD" id="cd13603">
    <property type="entry name" value="PBP2_TRAP_Siap_TeaA_like"/>
    <property type="match status" value="1"/>
</dbReference>